<sequence>MEYQRRGQEPTSAVQENIKTKESQIAKLRRGIARLIDSYAEGLIEKNEFEPRIHKIKERVAILEAQVKNLNDEATLNRELRLIIGRLEEFSSKVINNLDSIEWNSQREIIRLLVKRVEVDTEQVNVVFRVGEVSDVPKSESESLQDCRRGMQPSTCQRCPTWNRSHT</sequence>
<proteinExistence type="predicted"/>
<name>A0A8J7A0Q4_DESMC</name>
<accession>A0A8J7A0Q4</accession>
<gene>
    <name evidence="1" type="ORF">IQ276_15680</name>
</gene>
<organism evidence="1 2">
    <name type="scientific">Desmonostoc muscorum LEGE 12446</name>
    <dbReference type="NCBI Taxonomy" id="1828758"/>
    <lineage>
        <taxon>Bacteria</taxon>
        <taxon>Bacillati</taxon>
        <taxon>Cyanobacteriota</taxon>
        <taxon>Cyanophyceae</taxon>
        <taxon>Nostocales</taxon>
        <taxon>Nostocaceae</taxon>
        <taxon>Desmonostoc</taxon>
    </lineage>
</organism>
<evidence type="ECO:0000313" key="2">
    <source>
        <dbReference type="Proteomes" id="UP000622533"/>
    </source>
</evidence>
<protein>
    <submittedName>
        <fullName evidence="1">Uncharacterized protein</fullName>
    </submittedName>
</protein>
<keyword evidence="2" id="KW-1185">Reference proteome</keyword>
<evidence type="ECO:0000313" key="1">
    <source>
        <dbReference type="EMBL" id="MBE9023816.1"/>
    </source>
</evidence>
<dbReference type="Proteomes" id="UP000622533">
    <property type="component" value="Unassembled WGS sequence"/>
</dbReference>
<comment type="caution">
    <text evidence="1">The sequence shown here is derived from an EMBL/GenBank/DDBJ whole genome shotgun (WGS) entry which is preliminary data.</text>
</comment>
<reference evidence="1" key="1">
    <citation type="submission" date="2020-10" db="EMBL/GenBank/DDBJ databases">
        <authorList>
            <person name="Castelo-Branco R."/>
            <person name="Eusebio N."/>
            <person name="Adriana R."/>
            <person name="Vieira A."/>
            <person name="Brugerolle De Fraissinette N."/>
            <person name="Rezende De Castro R."/>
            <person name="Schneider M.P."/>
            <person name="Vasconcelos V."/>
            <person name="Leao P.N."/>
        </authorList>
    </citation>
    <scope>NUCLEOTIDE SEQUENCE</scope>
    <source>
        <strain evidence="1">LEGE 12446</strain>
    </source>
</reference>
<dbReference type="RefSeq" id="WP_193917713.1">
    <property type="nucleotide sequence ID" value="NZ_JADEXS020000002.1"/>
</dbReference>
<dbReference type="AlphaFoldDB" id="A0A8J7A0Q4"/>
<dbReference type="EMBL" id="JADEXS010000197">
    <property type="protein sequence ID" value="MBE9023816.1"/>
    <property type="molecule type" value="Genomic_DNA"/>
</dbReference>